<organism evidence="2 3">
    <name type="scientific">Zhongshania antarctica</name>
    <dbReference type="NCBI Taxonomy" id="641702"/>
    <lineage>
        <taxon>Bacteria</taxon>
        <taxon>Pseudomonadati</taxon>
        <taxon>Pseudomonadota</taxon>
        <taxon>Gammaproteobacteria</taxon>
        <taxon>Cellvibrionales</taxon>
        <taxon>Spongiibacteraceae</taxon>
        <taxon>Zhongshania</taxon>
    </lineage>
</organism>
<dbReference type="Proteomes" id="UP000536640">
    <property type="component" value="Unassembled WGS sequence"/>
</dbReference>
<dbReference type="EMBL" id="JACHHW010000006">
    <property type="protein sequence ID" value="MBB5188296.1"/>
    <property type="molecule type" value="Genomic_DNA"/>
</dbReference>
<dbReference type="Pfam" id="PF04851">
    <property type="entry name" value="ResIII"/>
    <property type="match status" value="1"/>
</dbReference>
<dbReference type="GO" id="GO:0003677">
    <property type="term" value="F:DNA binding"/>
    <property type="evidence" value="ECO:0007669"/>
    <property type="project" value="InterPro"/>
</dbReference>
<feature type="domain" description="Helicase/UvrB N-terminal" evidence="1">
    <location>
        <begin position="132"/>
        <end position="317"/>
    </location>
</feature>
<dbReference type="InterPro" id="IPR027417">
    <property type="entry name" value="P-loop_NTPase"/>
</dbReference>
<dbReference type="GO" id="GO:0016787">
    <property type="term" value="F:hydrolase activity"/>
    <property type="evidence" value="ECO:0007669"/>
    <property type="project" value="InterPro"/>
</dbReference>
<dbReference type="RefSeq" id="WP_184463519.1">
    <property type="nucleotide sequence ID" value="NZ_JACHHW010000006.1"/>
</dbReference>
<reference evidence="2 3" key="1">
    <citation type="submission" date="2020-08" db="EMBL/GenBank/DDBJ databases">
        <title>Genomic Encyclopedia of Type Strains, Phase IV (KMG-IV): sequencing the most valuable type-strain genomes for metagenomic binning, comparative biology and taxonomic classification.</title>
        <authorList>
            <person name="Goeker M."/>
        </authorList>
    </citation>
    <scope>NUCLEOTIDE SEQUENCE [LARGE SCALE GENOMIC DNA]</scope>
    <source>
        <strain evidence="2 3">DSM 25701</strain>
    </source>
</reference>
<comment type="caution">
    <text evidence="2">The sequence shown here is derived from an EMBL/GenBank/DDBJ whole genome shotgun (WGS) entry which is preliminary data.</text>
</comment>
<gene>
    <name evidence="2" type="ORF">HNQ57_002575</name>
</gene>
<evidence type="ECO:0000259" key="1">
    <source>
        <dbReference type="Pfam" id="PF04851"/>
    </source>
</evidence>
<keyword evidence="3" id="KW-1185">Reference proteome</keyword>
<dbReference type="GO" id="GO:0005524">
    <property type="term" value="F:ATP binding"/>
    <property type="evidence" value="ECO:0007669"/>
    <property type="project" value="InterPro"/>
</dbReference>
<evidence type="ECO:0000313" key="3">
    <source>
        <dbReference type="Proteomes" id="UP000536640"/>
    </source>
</evidence>
<dbReference type="InterPro" id="IPR006935">
    <property type="entry name" value="Helicase/UvrB_N"/>
</dbReference>
<evidence type="ECO:0000313" key="2">
    <source>
        <dbReference type="EMBL" id="MBB5188296.1"/>
    </source>
</evidence>
<dbReference type="AlphaFoldDB" id="A0A840R734"/>
<name>A0A840R734_9GAMM</name>
<dbReference type="SUPFAM" id="SSF52540">
    <property type="entry name" value="P-loop containing nucleoside triphosphate hydrolases"/>
    <property type="match status" value="2"/>
</dbReference>
<accession>A0A840R734</accession>
<proteinExistence type="predicted"/>
<protein>
    <recommendedName>
        <fullName evidence="1">Helicase/UvrB N-terminal domain-containing protein</fullName>
    </recommendedName>
</protein>
<sequence>MADTPQENFDLNNAFYLHLYYFYKYNKAAIKKNYRKLSKVFLDYNDSERPGSFLRVPQYEALEMYVFLKEFLDNKPVYQLFDDWYNSSGKFGEKAIPDRDVQADMFWELPENQYKGIFKKMKAANNGRIYPNYIFALTMGTGKTILMATCIFYEFLLANKYPKDERYIHNALVFAPDKTVLQSLRELESFDHSKVVPAEYLNAITIKFHYLEDAGVSLNTLDGSRFNIVVSNSQKIILKRKNSDQAAIDKLFSSSKEIYKKDGLGADMAALLNLGGLGDEDEPQEESELVTNQRFEKLRRLENLGIFVDEAHHAFGTKLAKDMGIQADNAQNSLRKTIDELALSLKKRGSQLVACHNYTGTPYVGRDVLPEVVYAYGLKEAIDRNYLKKVVLNGYSNTKELEFLDISITDFLKQTAGKRPEGMLPKMAIFGTTIEEVQEEIRPAVEAVLAKHGISADKILVNVGDTSITSNDDIRAFNGLDSVKSEKQFILLVNKGREGWNCRSLFSVALYRSPKSKVFVLQATMRCLRSIGDTQETGHVYLTNDNMALLEKELQANFRISTDEMQSVGKDKVAVQVRPITPIEKIKLKRIKRSFKVKEKTFVAGERLGLEGLDLSSYRVMHQRMEGLNHDEFTNRPKVVSEISYIKEPMEFSEYNLTAEISRYLNMPCLQINKIIKSTDEGFEGILKLVNQFNEVLYDHIIPRLFALLYDIESEQEEQEYEVALVKEPPLSPGYYEMRAAKEMVVGVTEPSVEKYIDNTFHLDNYCFDSVPERDFFWHILHSGKVDKIWFTGMLTHGQSEFYIQYVDPDTHRVRSYYPDFLIRNRSGSLVMVEIKGENMIDHPTVKAKQEYAEMIAKASDIEMSYIMIPGMQAKDGTFDRGFLN</sequence>
<dbReference type="Gene3D" id="3.40.50.300">
    <property type="entry name" value="P-loop containing nucleotide triphosphate hydrolases"/>
    <property type="match status" value="2"/>
</dbReference>